<dbReference type="Pfam" id="PF03176">
    <property type="entry name" value="MMPL"/>
    <property type="match status" value="1"/>
</dbReference>
<dbReference type="KEGG" id="dmm:dnm_039910"/>
<evidence type="ECO:0000259" key="7">
    <source>
        <dbReference type="PROSITE" id="PS50156"/>
    </source>
</evidence>
<dbReference type="Gene3D" id="1.20.1640.10">
    <property type="entry name" value="Multidrug efflux transporter AcrB transmembrane domain"/>
    <property type="match status" value="2"/>
</dbReference>
<feature type="transmembrane region" description="Helical" evidence="6">
    <location>
        <begin position="926"/>
        <end position="945"/>
    </location>
</feature>
<feature type="transmembrane region" description="Helical" evidence="6">
    <location>
        <begin position="370"/>
        <end position="395"/>
    </location>
</feature>
<dbReference type="SUPFAM" id="SSF82866">
    <property type="entry name" value="Multidrug efflux transporter AcrB transmembrane domain"/>
    <property type="match status" value="2"/>
</dbReference>
<dbReference type="InterPro" id="IPR003392">
    <property type="entry name" value="PTHD_SSD"/>
</dbReference>
<feature type="transmembrane region" description="Helical" evidence="6">
    <location>
        <begin position="725"/>
        <end position="748"/>
    </location>
</feature>
<feature type="transmembrane region" description="Helical" evidence="6">
    <location>
        <begin position="300"/>
        <end position="321"/>
    </location>
</feature>
<dbReference type="InterPro" id="IPR000731">
    <property type="entry name" value="SSD"/>
</dbReference>
<dbReference type="Pfam" id="PF02460">
    <property type="entry name" value="Patched"/>
    <property type="match status" value="1"/>
</dbReference>
<evidence type="ECO:0000256" key="5">
    <source>
        <dbReference type="ARBA" id="ARBA00023136"/>
    </source>
</evidence>
<evidence type="ECO:0000256" key="6">
    <source>
        <dbReference type="SAM" id="Phobius"/>
    </source>
</evidence>
<name>A0A975BLV9_9BACT</name>
<comment type="subcellular location">
    <subcellularLocation>
        <location evidence="1">Cell membrane</location>
        <topology evidence="1">Multi-pass membrane protein</topology>
    </subcellularLocation>
</comment>
<proteinExistence type="predicted"/>
<dbReference type="GO" id="GO:0005886">
    <property type="term" value="C:plasma membrane"/>
    <property type="evidence" value="ECO:0007669"/>
    <property type="project" value="UniProtKB-SubCell"/>
</dbReference>
<feature type="transmembrane region" description="Helical" evidence="6">
    <location>
        <begin position="270"/>
        <end position="294"/>
    </location>
</feature>
<feature type="transmembrane region" description="Helical" evidence="6">
    <location>
        <begin position="834"/>
        <end position="851"/>
    </location>
</feature>
<protein>
    <submittedName>
        <fullName evidence="8">Transport protein domain-containing protein</fullName>
    </submittedName>
</protein>
<dbReference type="PROSITE" id="PS50156">
    <property type="entry name" value="SSD"/>
    <property type="match status" value="1"/>
</dbReference>
<dbReference type="Proteomes" id="UP000663722">
    <property type="component" value="Chromosome"/>
</dbReference>
<keyword evidence="3 6" id="KW-0812">Transmembrane</keyword>
<dbReference type="AlphaFoldDB" id="A0A975BLV9"/>
<evidence type="ECO:0000313" key="8">
    <source>
        <dbReference type="EMBL" id="QTA87952.1"/>
    </source>
</evidence>
<evidence type="ECO:0000256" key="1">
    <source>
        <dbReference type="ARBA" id="ARBA00004651"/>
    </source>
</evidence>
<keyword evidence="5 6" id="KW-0472">Membrane</keyword>
<keyword evidence="4 6" id="KW-1133">Transmembrane helix</keyword>
<feature type="transmembrane region" description="Helical" evidence="6">
    <location>
        <begin position="781"/>
        <end position="803"/>
    </location>
</feature>
<evidence type="ECO:0000256" key="2">
    <source>
        <dbReference type="ARBA" id="ARBA00022475"/>
    </source>
</evidence>
<evidence type="ECO:0000313" key="9">
    <source>
        <dbReference type="Proteomes" id="UP000663722"/>
    </source>
</evidence>
<evidence type="ECO:0000256" key="4">
    <source>
        <dbReference type="ARBA" id="ARBA00022989"/>
    </source>
</evidence>
<dbReference type="InterPro" id="IPR004869">
    <property type="entry name" value="MMPL_dom"/>
</dbReference>
<feature type="transmembrane region" description="Helical" evidence="6">
    <location>
        <begin position="899"/>
        <end position="920"/>
    </location>
</feature>
<accession>A0A975BLV9</accession>
<feature type="transmembrane region" description="Helical" evidence="6">
    <location>
        <begin position="341"/>
        <end position="364"/>
    </location>
</feature>
<feature type="transmembrane region" description="Helical" evidence="6">
    <location>
        <begin position="857"/>
        <end position="878"/>
    </location>
</feature>
<feature type="transmembrane region" description="Helical" evidence="6">
    <location>
        <begin position="755"/>
        <end position="775"/>
    </location>
</feature>
<feature type="transmembrane region" description="Helical" evidence="6">
    <location>
        <begin position="240"/>
        <end position="263"/>
    </location>
</feature>
<evidence type="ECO:0000256" key="3">
    <source>
        <dbReference type="ARBA" id="ARBA00022692"/>
    </source>
</evidence>
<feature type="domain" description="SSD" evidence="7">
    <location>
        <begin position="265"/>
        <end position="395"/>
    </location>
</feature>
<dbReference type="PANTHER" id="PTHR33406">
    <property type="entry name" value="MEMBRANE PROTEIN MJ1562-RELATED"/>
    <property type="match status" value="1"/>
</dbReference>
<dbReference type="RefSeq" id="WP_207682936.1">
    <property type="nucleotide sequence ID" value="NZ_CP061800.1"/>
</dbReference>
<reference evidence="8" key="1">
    <citation type="journal article" date="2021" name="Microb. Physiol.">
        <title>Proteogenomic Insights into the Physiology of Marine, Sulfate-Reducing, Filamentous Desulfonema limicola and Desulfonema magnum.</title>
        <authorList>
            <person name="Schnaars V."/>
            <person name="Wohlbrand L."/>
            <person name="Scheve S."/>
            <person name="Hinrichs C."/>
            <person name="Reinhardt R."/>
            <person name="Rabus R."/>
        </authorList>
    </citation>
    <scope>NUCLEOTIDE SEQUENCE</scope>
    <source>
        <strain evidence="8">4be13</strain>
    </source>
</reference>
<sequence>MKFSSRLTELSVSHYKPIAFGLVAVMLCIALVAALPSVFPGVFRFLNPVQVDTDPENMLGADEHVRVFHHEMKEKFSLNDMVVVGVVNDTHPEGVFNPESLKNVYELAEFAKTLRWTEHGKEIGVIEVDLIAPSEVDNIEPGEGMIKFEWLMRQPPETQEKATEIRDKALRIPFLRDTLVSSVGDKPGMAVCLYLPLTSKDLSYRVYSALNDKIATFPKNNDKFYITGLPVAEDTFGVEMFIQMAISAPAAMVVIFILMLFFFHKLVLIVSPLIVALLSVIFTMGALIIAGFPIHIMSSMIPIFIMPIAVLDSIHIISEFFDRYQQTKDKVQTIETVIDELFMPMLYTSLTSAAGFASLAMTPIPPVQVFGVFVAVGILMAWILTIVFIPAYVMFIPAETLENFGAVHDHEKGETHAGIIDIFLGWVGKFAYKWAMGILTLAGILILIAGYGISLININDNPVKWFTPSHPIRVADKELNKYFAGTYMAYLGLSAGEEAWEPEKTATEFANAAKKRGQELTADFPEASVMVFNELAVMAKKTQAENKDEFFDKLSEAAGDKSPTAEGEASFAWDEAALFVDQQRQKGEIFKNPEVLNYLVSLDEVMRDTGIVGKSNSLADVVRTVHRDLLSGKAEDYRIPDNHRMVAECLIQYQNSHRPHDLWHFVTPDYRTSSLWVQLKSGDNNQMQKVVDAVDDFVQKNPPPMSLKHEWFGLTYINVIWQDKMVTGMLEAFGGSFLVVFLLMTILFRSALWGFLSMIPLTITIALIYGIVGIVGKDYDMPVAVLSSLTLGLAIDFAIHFLARSRAMYWEHGSWEKSIPTVFGEPARAITRNIVVIAAGFLPLLMAPLVPYKTVGVLLATILLISGITTLVLLPALIRVLEKRLFVREEPMDASCNCFTCGISAFAAVAFIILSIAPYVPWKWTTLTFIGIGIVPVAAVICGALSRREKCKINS</sequence>
<feature type="transmembrane region" description="Helical" evidence="6">
    <location>
        <begin position="434"/>
        <end position="453"/>
    </location>
</feature>
<keyword evidence="2" id="KW-1003">Cell membrane</keyword>
<dbReference type="EMBL" id="CP061800">
    <property type="protein sequence ID" value="QTA87952.1"/>
    <property type="molecule type" value="Genomic_DNA"/>
</dbReference>
<keyword evidence="9" id="KW-1185">Reference proteome</keyword>
<organism evidence="8 9">
    <name type="scientific">Desulfonema magnum</name>
    <dbReference type="NCBI Taxonomy" id="45655"/>
    <lineage>
        <taxon>Bacteria</taxon>
        <taxon>Pseudomonadati</taxon>
        <taxon>Thermodesulfobacteriota</taxon>
        <taxon>Desulfobacteria</taxon>
        <taxon>Desulfobacterales</taxon>
        <taxon>Desulfococcaceae</taxon>
        <taxon>Desulfonema</taxon>
    </lineage>
</organism>
<gene>
    <name evidence="8" type="ORF">dnm_039910</name>
</gene>
<dbReference type="PANTHER" id="PTHR33406:SF13">
    <property type="entry name" value="MEMBRANE PROTEIN YDFJ"/>
    <property type="match status" value="1"/>
</dbReference>
<dbReference type="InterPro" id="IPR050545">
    <property type="entry name" value="Mycobact_MmpL"/>
</dbReference>